<dbReference type="GO" id="GO:0061630">
    <property type="term" value="F:ubiquitin protein ligase activity"/>
    <property type="evidence" value="ECO:0007669"/>
    <property type="project" value="UniProtKB-EC"/>
</dbReference>
<dbReference type="Gene3D" id="3.30.40.10">
    <property type="entry name" value="Zinc/RING finger domain, C3HC4 (zinc finger)"/>
    <property type="match status" value="1"/>
</dbReference>
<dbReference type="Pfam" id="PF13639">
    <property type="entry name" value="zf-RING_2"/>
    <property type="match status" value="1"/>
</dbReference>
<keyword evidence="6 9" id="KW-0863">Zinc-finger</keyword>
<evidence type="ECO:0000256" key="7">
    <source>
        <dbReference type="ARBA" id="ARBA00022786"/>
    </source>
</evidence>
<protein>
    <recommendedName>
        <fullName evidence="3">RING-type E3 ubiquitin transferase</fullName>
        <ecNumber evidence="3">2.3.2.27</ecNumber>
    </recommendedName>
</protein>
<dbReference type="EMBL" id="CP144700">
    <property type="protein sequence ID" value="WVZ26665.1"/>
    <property type="molecule type" value="Genomic_DNA"/>
</dbReference>
<evidence type="ECO:0000256" key="3">
    <source>
        <dbReference type="ARBA" id="ARBA00012483"/>
    </source>
</evidence>
<dbReference type="EC" id="2.3.2.27" evidence="3"/>
<evidence type="ECO:0000256" key="8">
    <source>
        <dbReference type="ARBA" id="ARBA00022833"/>
    </source>
</evidence>
<evidence type="ECO:0000256" key="4">
    <source>
        <dbReference type="ARBA" id="ARBA00022679"/>
    </source>
</evidence>
<dbReference type="InterPro" id="IPR044600">
    <property type="entry name" value="ATL1/ATL16-like"/>
</dbReference>
<feature type="domain" description="RING-type" evidence="12">
    <location>
        <begin position="167"/>
        <end position="209"/>
    </location>
</feature>
<feature type="region of interest" description="Disordered" evidence="10">
    <location>
        <begin position="222"/>
        <end position="270"/>
    </location>
</feature>
<evidence type="ECO:0000256" key="2">
    <source>
        <dbReference type="ARBA" id="ARBA00004906"/>
    </source>
</evidence>
<comment type="catalytic activity">
    <reaction evidence="1">
        <text>S-ubiquitinyl-[E2 ubiquitin-conjugating enzyme]-L-cysteine + [acceptor protein]-L-lysine = [E2 ubiquitin-conjugating enzyme]-L-cysteine + N(6)-ubiquitinyl-[acceptor protein]-L-lysine.</text>
        <dbReference type="EC" id="2.3.2.27"/>
    </reaction>
</comment>
<dbReference type="PANTHER" id="PTHR46913:SF23">
    <property type="entry name" value="E3 UBIQUITIN-PROTEIN LIGASE RHA4A-RELATED"/>
    <property type="match status" value="1"/>
</dbReference>
<evidence type="ECO:0000256" key="9">
    <source>
        <dbReference type="PROSITE-ProRule" id="PRU00175"/>
    </source>
</evidence>
<keyword evidence="11" id="KW-1133">Transmembrane helix</keyword>
<evidence type="ECO:0000256" key="1">
    <source>
        <dbReference type="ARBA" id="ARBA00000900"/>
    </source>
</evidence>
<dbReference type="PANTHER" id="PTHR46913">
    <property type="entry name" value="RING-H2 FINGER PROTEIN ATL16"/>
    <property type="match status" value="1"/>
</dbReference>
<organism evidence="13 14">
    <name type="scientific">Vigna mungo</name>
    <name type="common">Black gram</name>
    <name type="synonym">Phaseolus mungo</name>
    <dbReference type="NCBI Taxonomy" id="3915"/>
    <lineage>
        <taxon>Eukaryota</taxon>
        <taxon>Viridiplantae</taxon>
        <taxon>Streptophyta</taxon>
        <taxon>Embryophyta</taxon>
        <taxon>Tracheophyta</taxon>
        <taxon>Spermatophyta</taxon>
        <taxon>Magnoliopsida</taxon>
        <taxon>eudicotyledons</taxon>
        <taxon>Gunneridae</taxon>
        <taxon>Pentapetalae</taxon>
        <taxon>rosids</taxon>
        <taxon>fabids</taxon>
        <taxon>Fabales</taxon>
        <taxon>Fabaceae</taxon>
        <taxon>Papilionoideae</taxon>
        <taxon>50 kb inversion clade</taxon>
        <taxon>NPAAA clade</taxon>
        <taxon>indigoferoid/millettioid clade</taxon>
        <taxon>Phaseoleae</taxon>
        <taxon>Vigna</taxon>
    </lineage>
</organism>
<comment type="pathway">
    <text evidence="2">Protein modification; protein ubiquitination.</text>
</comment>
<evidence type="ECO:0000256" key="6">
    <source>
        <dbReference type="ARBA" id="ARBA00022771"/>
    </source>
</evidence>
<evidence type="ECO:0000259" key="12">
    <source>
        <dbReference type="PROSITE" id="PS50089"/>
    </source>
</evidence>
<feature type="transmembrane region" description="Helical" evidence="11">
    <location>
        <begin position="12"/>
        <end position="31"/>
    </location>
</feature>
<keyword evidence="11" id="KW-0472">Membrane</keyword>
<keyword evidence="11" id="KW-0812">Transmembrane</keyword>
<keyword evidence="5" id="KW-0479">Metal-binding</keyword>
<feature type="compositionally biased region" description="Polar residues" evidence="10">
    <location>
        <begin position="241"/>
        <end position="263"/>
    </location>
</feature>
<dbReference type="SUPFAM" id="SSF57850">
    <property type="entry name" value="RING/U-box"/>
    <property type="match status" value="1"/>
</dbReference>
<sequence>MQHLSFINDSKRTILNILVYIFLTLFTNSNISQPVHAELKLIQQTFYKCVPHFCICVEYVMDVPQTPTPSPHLYPQELQLKLYQAFIFSIPILFSIILVLLFYLFYLKRRASSLSSPPLHMLTNTANPQTTYPYPSQPYRLDLTVQFLDKLPRILFDEDFGTRDSVCCVCLGEFELKEELLQIPYCKHVFHISCICNWLQSNSTCPLCRCCITPSTKFLNTPSPIVSDSPQQGGISGSSSHTMSMPQQQEDQVGNSTNTTIFQGNGVLLR</sequence>
<dbReference type="GO" id="GO:0008270">
    <property type="term" value="F:zinc ion binding"/>
    <property type="evidence" value="ECO:0007669"/>
    <property type="project" value="UniProtKB-KW"/>
</dbReference>
<keyword evidence="4" id="KW-0808">Transferase</keyword>
<keyword evidence="14" id="KW-1185">Reference proteome</keyword>
<feature type="compositionally biased region" description="Low complexity" evidence="10">
    <location>
        <begin position="227"/>
        <end position="240"/>
    </location>
</feature>
<evidence type="ECO:0000313" key="13">
    <source>
        <dbReference type="EMBL" id="WVZ26665.1"/>
    </source>
</evidence>
<evidence type="ECO:0000256" key="10">
    <source>
        <dbReference type="SAM" id="MobiDB-lite"/>
    </source>
</evidence>
<dbReference type="GO" id="GO:0016567">
    <property type="term" value="P:protein ubiquitination"/>
    <property type="evidence" value="ECO:0007669"/>
    <property type="project" value="InterPro"/>
</dbReference>
<dbReference type="SMART" id="SM00184">
    <property type="entry name" value="RING"/>
    <property type="match status" value="1"/>
</dbReference>
<keyword evidence="8" id="KW-0862">Zinc</keyword>
<dbReference type="CDD" id="cd16461">
    <property type="entry name" value="RING-H2_EL5-like"/>
    <property type="match status" value="1"/>
</dbReference>
<gene>
    <name evidence="13" type="ORF">V8G54_005209</name>
</gene>
<accession>A0AAQ3PGD2</accession>
<name>A0AAQ3PGD2_VIGMU</name>
<reference evidence="13 14" key="1">
    <citation type="journal article" date="2023" name="Life. Sci Alliance">
        <title>Evolutionary insights into 3D genome organization and epigenetic landscape of Vigna mungo.</title>
        <authorList>
            <person name="Junaid A."/>
            <person name="Singh B."/>
            <person name="Bhatia S."/>
        </authorList>
    </citation>
    <scope>NUCLEOTIDE SEQUENCE [LARGE SCALE GENOMIC DNA]</scope>
    <source>
        <strain evidence="13">Urdbean</strain>
    </source>
</reference>
<keyword evidence="7" id="KW-0833">Ubl conjugation pathway</keyword>
<feature type="transmembrane region" description="Helical" evidence="11">
    <location>
        <begin position="82"/>
        <end position="106"/>
    </location>
</feature>
<evidence type="ECO:0000256" key="11">
    <source>
        <dbReference type="SAM" id="Phobius"/>
    </source>
</evidence>
<proteinExistence type="predicted"/>
<evidence type="ECO:0000313" key="14">
    <source>
        <dbReference type="Proteomes" id="UP001374535"/>
    </source>
</evidence>
<dbReference type="PROSITE" id="PS50089">
    <property type="entry name" value="ZF_RING_2"/>
    <property type="match status" value="1"/>
</dbReference>
<dbReference type="Proteomes" id="UP001374535">
    <property type="component" value="Chromosome 1"/>
</dbReference>
<dbReference type="FunFam" id="3.30.40.10:FF:000786">
    <property type="entry name" value="Putative E3 ubiquitin-protein ligase RHA4A isoform A"/>
    <property type="match status" value="1"/>
</dbReference>
<dbReference type="InterPro" id="IPR013083">
    <property type="entry name" value="Znf_RING/FYVE/PHD"/>
</dbReference>
<dbReference type="AlphaFoldDB" id="A0AAQ3PGD2"/>
<evidence type="ECO:0000256" key="5">
    <source>
        <dbReference type="ARBA" id="ARBA00022723"/>
    </source>
</evidence>
<dbReference type="InterPro" id="IPR001841">
    <property type="entry name" value="Znf_RING"/>
</dbReference>